<organism evidence="2 3">
    <name type="scientific">Perkinsus olseni</name>
    <name type="common">Perkinsus atlanticus</name>
    <dbReference type="NCBI Taxonomy" id="32597"/>
    <lineage>
        <taxon>Eukaryota</taxon>
        <taxon>Sar</taxon>
        <taxon>Alveolata</taxon>
        <taxon>Perkinsozoa</taxon>
        <taxon>Perkinsea</taxon>
        <taxon>Perkinsida</taxon>
        <taxon>Perkinsidae</taxon>
        <taxon>Perkinsus</taxon>
    </lineage>
</organism>
<proteinExistence type="predicted"/>
<protein>
    <submittedName>
        <fullName evidence="2">Uncharacterized protein</fullName>
    </submittedName>
</protein>
<sequence>MFTNYTCVVCCREVKVLGFVPHNERLLCDDCGDTYLDALLAKSDEDLITECRQTCLTPANTDPALLPLSTTIFYIPPTTTEASSNSTFTSTVANSAPTTTLSTKRSPSKRRKFKIGTII</sequence>
<gene>
    <name evidence="2" type="ORF">FOZ60_016379</name>
</gene>
<dbReference type="EMBL" id="JABANP010000087">
    <property type="protein sequence ID" value="KAF4691016.1"/>
    <property type="molecule type" value="Genomic_DNA"/>
</dbReference>
<evidence type="ECO:0000313" key="3">
    <source>
        <dbReference type="Proteomes" id="UP000541610"/>
    </source>
</evidence>
<evidence type="ECO:0000256" key="1">
    <source>
        <dbReference type="SAM" id="MobiDB-lite"/>
    </source>
</evidence>
<feature type="region of interest" description="Disordered" evidence="1">
    <location>
        <begin position="81"/>
        <end position="107"/>
    </location>
</feature>
<evidence type="ECO:0000313" key="2">
    <source>
        <dbReference type="EMBL" id="KAF4691016.1"/>
    </source>
</evidence>
<accession>A0A7J6P5I1</accession>
<feature type="compositionally biased region" description="Polar residues" evidence="1">
    <location>
        <begin position="81"/>
        <end position="105"/>
    </location>
</feature>
<dbReference type="Proteomes" id="UP000541610">
    <property type="component" value="Unassembled WGS sequence"/>
</dbReference>
<dbReference type="AlphaFoldDB" id="A0A7J6P5I1"/>
<reference evidence="2 3" key="1">
    <citation type="submission" date="2020-04" db="EMBL/GenBank/DDBJ databases">
        <title>Perkinsus olseni comparative genomics.</title>
        <authorList>
            <person name="Bogema D.R."/>
        </authorList>
    </citation>
    <scope>NUCLEOTIDE SEQUENCE [LARGE SCALE GENOMIC DNA]</scope>
    <source>
        <strain evidence="2">00978-12</strain>
    </source>
</reference>
<name>A0A7J6P5I1_PEROL</name>
<comment type="caution">
    <text evidence="2">The sequence shown here is derived from an EMBL/GenBank/DDBJ whole genome shotgun (WGS) entry which is preliminary data.</text>
</comment>